<organism evidence="1 2">
    <name type="scientific">Aquimarina algicola</name>
    <dbReference type="NCBI Taxonomy" id="2589995"/>
    <lineage>
        <taxon>Bacteria</taxon>
        <taxon>Pseudomonadati</taxon>
        <taxon>Bacteroidota</taxon>
        <taxon>Flavobacteriia</taxon>
        <taxon>Flavobacteriales</taxon>
        <taxon>Flavobacteriaceae</taxon>
        <taxon>Aquimarina</taxon>
    </lineage>
</organism>
<dbReference type="RefSeq" id="WP_140597756.1">
    <property type="nucleotide sequence ID" value="NZ_VFWZ01000011.1"/>
</dbReference>
<name>A0A504J048_9FLAO</name>
<sequence>MTIRFLFIISIAIFISSCSNNAHKRMEMESDKVTLEHSETEEAFISENDAYELLIQQKLQEYIDKQVLLTSHPNFNLSIKKEDSLSTKETKIEKINLIDSFQTVSDSIKKATVKVTYKNTIDTILVTITSTQIEIEGEQIKNTKVSFEQMDRSN</sequence>
<dbReference type="Proteomes" id="UP000315540">
    <property type="component" value="Unassembled WGS sequence"/>
</dbReference>
<reference evidence="1 2" key="1">
    <citation type="submission" date="2019-06" db="EMBL/GenBank/DDBJ databases">
        <authorList>
            <person name="Meng X."/>
        </authorList>
    </citation>
    <scope>NUCLEOTIDE SEQUENCE [LARGE SCALE GENOMIC DNA]</scope>
    <source>
        <strain evidence="1 2">M625</strain>
    </source>
</reference>
<comment type="caution">
    <text evidence="1">The sequence shown here is derived from an EMBL/GenBank/DDBJ whole genome shotgun (WGS) entry which is preliminary data.</text>
</comment>
<dbReference type="PROSITE" id="PS51257">
    <property type="entry name" value="PROKAR_LIPOPROTEIN"/>
    <property type="match status" value="1"/>
</dbReference>
<gene>
    <name evidence="1" type="ORF">FHK87_25725</name>
</gene>
<protein>
    <recommendedName>
        <fullName evidence="3">Lipoprotein</fullName>
    </recommendedName>
</protein>
<dbReference type="AlphaFoldDB" id="A0A504J048"/>
<accession>A0A504J048</accession>
<dbReference type="OrthoDB" id="1164979at2"/>
<evidence type="ECO:0008006" key="3">
    <source>
        <dbReference type="Google" id="ProtNLM"/>
    </source>
</evidence>
<evidence type="ECO:0000313" key="1">
    <source>
        <dbReference type="EMBL" id="TPN81388.1"/>
    </source>
</evidence>
<evidence type="ECO:0000313" key="2">
    <source>
        <dbReference type="Proteomes" id="UP000315540"/>
    </source>
</evidence>
<proteinExistence type="predicted"/>
<dbReference type="EMBL" id="VFWZ01000011">
    <property type="protein sequence ID" value="TPN81388.1"/>
    <property type="molecule type" value="Genomic_DNA"/>
</dbReference>
<keyword evidence="2" id="KW-1185">Reference proteome</keyword>